<dbReference type="SUPFAM" id="SSF55486">
    <property type="entry name" value="Metalloproteases ('zincins'), catalytic domain"/>
    <property type="match status" value="1"/>
</dbReference>
<feature type="signal peptide" evidence="1">
    <location>
        <begin position="1"/>
        <end position="22"/>
    </location>
</feature>
<proteinExistence type="predicted"/>
<keyword evidence="1" id="KW-0732">Signal</keyword>
<dbReference type="Proteomes" id="UP000011859">
    <property type="component" value="Chromosome"/>
</dbReference>
<dbReference type="InterPro" id="IPR027268">
    <property type="entry name" value="Peptidase_M4/M1_CTD_sf"/>
</dbReference>
<accession>M4NC99</accession>
<dbReference type="EMBL" id="CP003470">
    <property type="protein sequence ID" value="AGG88259.1"/>
    <property type="molecule type" value="Genomic_DNA"/>
</dbReference>
<dbReference type="STRING" id="666685.R2APBS1_1104"/>
<dbReference type="OrthoDB" id="9814383at2"/>
<dbReference type="Pfam" id="PF01433">
    <property type="entry name" value="Peptidase_M1"/>
    <property type="match status" value="1"/>
</dbReference>
<dbReference type="Gene3D" id="1.10.390.10">
    <property type="entry name" value="Neutral Protease Domain 2"/>
    <property type="match status" value="1"/>
</dbReference>
<dbReference type="eggNOG" id="COG0308">
    <property type="taxonomic scope" value="Bacteria"/>
</dbReference>
<dbReference type="AlphaFoldDB" id="M4NC99"/>
<gene>
    <name evidence="3" type="ORF">R2APBS1_1104</name>
</gene>
<feature type="domain" description="Peptidase M1 membrane alanine aminopeptidase" evidence="2">
    <location>
        <begin position="351"/>
        <end position="570"/>
    </location>
</feature>
<dbReference type="GO" id="GO:0008270">
    <property type="term" value="F:zinc ion binding"/>
    <property type="evidence" value="ECO:0007669"/>
    <property type="project" value="InterPro"/>
</dbReference>
<evidence type="ECO:0000313" key="3">
    <source>
        <dbReference type="EMBL" id="AGG88259.1"/>
    </source>
</evidence>
<organism evidence="3 4">
    <name type="scientific">Rhodanobacter denitrificans</name>
    <dbReference type="NCBI Taxonomy" id="666685"/>
    <lineage>
        <taxon>Bacteria</taxon>
        <taxon>Pseudomonadati</taxon>
        <taxon>Pseudomonadota</taxon>
        <taxon>Gammaproteobacteria</taxon>
        <taxon>Lysobacterales</taxon>
        <taxon>Rhodanobacteraceae</taxon>
        <taxon>Rhodanobacter</taxon>
    </lineage>
</organism>
<evidence type="ECO:0000256" key="1">
    <source>
        <dbReference type="SAM" id="SignalP"/>
    </source>
</evidence>
<dbReference type="CDD" id="cd09604">
    <property type="entry name" value="M1_APN_like"/>
    <property type="match status" value="1"/>
</dbReference>
<feature type="chain" id="PRO_5004055974" description="Peptidase M1 membrane alanine aminopeptidase domain-containing protein" evidence="1">
    <location>
        <begin position="23"/>
        <end position="737"/>
    </location>
</feature>
<dbReference type="KEGG" id="rhd:R2APBS1_1104"/>
<evidence type="ECO:0000313" key="4">
    <source>
        <dbReference type="Proteomes" id="UP000011859"/>
    </source>
</evidence>
<reference evidence="3 4" key="1">
    <citation type="submission" date="2012-04" db="EMBL/GenBank/DDBJ databases">
        <title>Complete genome of Rhodanobacter sp. 2APBS1.</title>
        <authorList>
            <consortium name="US DOE Joint Genome Institute"/>
            <person name="Huntemann M."/>
            <person name="Wei C.-L."/>
            <person name="Han J."/>
            <person name="Detter J.C."/>
            <person name="Han C."/>
            <person name="Tapia R."/>
            <person name="Munk A.C.C."/>
            <person name="Chen A."/>
            <person name="Krypides N."/>
            <person name="Mavromatis K."/>
            <person name="Markowitz V."/>
            <person name="Szeto E."/>
            <person name="Ivanova N."/>
            <person name="Mikhailova N."/>
            <person name="Ovchinnikova G."/>
            <person name="Pagani I."/>
            <person name="Pati A."/>
            <person name="Goodwin L."/>
            <person name="Peters L."/>
            <person name="Pitluck S."/>
            <person name="Woyke T."/>
            <person name="Prakash O."/>
            <person name="Elkins J."/>
            <person name="Brown S."/>
            <person name="Palumbo A."/>
            <person name="Hemme C."/>
            <person name="Zhou J."/>
            <person name="Watson D."/>
            <person name="Jardine P."/>
            <person name="Kostka J."/>
            <person name="Green S."/>
        </authorList>
    </citation>
    <scope>NUCLEOTIDE SEQUENCE [LARGE SCALE GENOMIC DNA]</scope>
    <source>
        <strain evidence="3 4">2APBS1</strain>
    </source>
</reference>
<dbReference type="InterPro" id="IPR014782">
    <property type="entry name" value="Peptidase_M1_dom"/>
</dbReference>
<keyword evidence="4" id="KW-1185">Reference proteome</keyword>
<dbReference type="HOGENOM" id="CLU_015077_1_0_6"/>
<protein>
    <recommendedName>
        <fullName evidence="2">Peptidase M1 membrane alanine aminopeptidase domain-containing protein</fullName>
    </recommendedName>
</protein>
<dbReference type="GO" id="GO:0008237">
    <property type="term" value="F:metallopeptidase activity"/>
    <property type="evidence" value="ECO:0007669"/>
    <property type="project" value="InterPro"/>
</dbReference>
<evidence type="ECO:0000259" key="2">
    <source>
        <dbReference type="Pfam" id="PF01433"/>
    </source>
</evidence>
<name>M4NC99_9GAMM</name>
<sequence precursor="true">MRRIVRKWGRLCAVAVFWPWLAAAQQVAPAASATPPASVALPDIPFAAADAAAVGVPSAADAWGGERSGNEPTLSDRVVSYRIDAVLDAARHAVSGQQHMTWRNRSDRPVSKVYFHLYLNAFQNEASTWFAERKVLTAHGSSRGAAVLKKGEWGWIELKQVKQGDAALKWRFVQPDGGPATDQTVAQVELAEPVPAGGTLTLDIDFLSQLPRVVERTGWFGDFNLVAQWFPKIGVLELPGERGATAPRWNVHEFHFNSEFYADFGLYDVRLTVPGDYTVGAVGKLQGPPETANGKSTYHFVQGDVHDFAWVAAKGYKTLDGSWQGPGSPKVDVRVIYPAEYAASAGPVLKATTDSLTYFSNSLGAYPYQTVTAVVPPYNASEAGGMEYPTFFTADGFAKVEPGTLTQYAIDFVTIHEFGHGYFYGLLASNEFEEPMLDEGMNEYWDGRMTRASGEKIVLASGWMKRLGITPAMTGFEAERLSAGLHQPPDPLGANAWDRLSSSSYGTVYSRTATAMHDLEERLGTPVLERAMHAYYRRWRFRHPSTADLRATLAEVSGNPQAVNEIFDQYVYGTAQIDDRVASIDATEVLPLAGSTLKDGKRSELDDDALDKRVDEQRKAWNKAHPNAKPGSGPFPWHSTVTVRRDGVPVPQLLRVKFADGSSEDVHWNDGRRWTRFDFTRPSKVVAATLDPEQKIYLDANKLNDSRTSKADGSASRRWSADAASLLQVFYALMGSL</sequence>
<dbReference type="RefSeq" id="WP_015447147.1">
    <property type="nucleotide sequence ID" value="NC_020541.1"/>
</dbReference>